<gene>
    <name evidence="2" type="ORF">IAC94_00365</name>
</gene>
<dbReference type="SUPFAM" id="SSF82693">
    <property type="entry name" value="Multidrug efflux transporter AcrB pore domain, PN1, PN2, PC1 and PC2 subdomains"/>
    <property type="match status" value="2"/>
</dbReference>
<feature type="transmembrane region" description="Helical" evidence="1">
    <location>
        <begin position="526"/>
        <end position="546"/>
    </location>
</feature>
<dbReference type="Gene3D" id="3.30.70.1440">
    <property type="entry name" value="Multidrug efflux transporter AcrB pore domain"/>
    <property type="match status" value="1"/>
</dbReference>
<keyword evidence="1" id="KW-0472">Membrane</keyword>
<sequence length="1042" mass="114751">MNISEYALKNRILVVAVLICLVVGGAFAYNSMSKLEDPEIKVKVAVVAAVYPGATAYETELEVTRPLEETIRRISEVGTVTSQSFDDMAIITVTLKTTTPDSDTQQEWDMLRRKVNDAKASLPASAQVMVMDDYGDVYGMFYALTFDGYGYEEAGRYADMVCRELSDIEGVSKAITYGERTRCVNIDMKADRMANLGVHPTELLTTLNSQNSVIYSGYFDTPDRRMKIEMGDAYESIEDIRNLIIQGHEDDQLKLSDVADVTYGWQTPVRNSMKYDGQPAIGLLISAESGTDIIKIGKEVEARLEEIKAESVPAGMEFHKVFFQPEIVGSSINTFIVNLIESIVIVILLLMLTMGFRSGVIIATSLVVIVFGSFFILDMMDGTLQRVSLGSFIVAMGILVDNAIVIVDGILVDMKRGVPKPQCLTNICKKTAMPLLGATVIAILAFFPIFMSPDMAGTYVRDLFIVLAVSLLLSWVLALTHVPVHCDLTLRYPKGSGTASESVDPFDSKIYRWFRRVLDHVLSHRLIAVGIAVILVLGSVWCYQYIPQMFFPDMAYNQLYIEYRMPEGTAPGKVEKDLEEMEAYIRQDDNVNHVVTSLGGTPGRYCLVRAIADPSLSYGELIIDYEDYDKMIESIPRIQKELMAAYPEAYVRVKQYNLMYRPYPIEAMFQGPDPAVLKDLCAQAQAIMEESDATWLVTDDWSPMVPAVKVEYDQAAARQAGISRSSAGISVMAAAEGIPCGTLNEGGERLGIYIRSTGMDGEPVESIRNTPVWGLLPSVSSVANMETVQGVMTGTTGRADIIDALVSPLPLNTITSGTVIEWNEPKICHYNGQRAIKAQCNNTAGYTAAQARDAVKDRIEAIELPDGYTLTWLGEYDASRQSTRYLFKYFPHAIVVMLLIMIALFKDIKKPLIIVCCLPLVAIGIVFGMLAAGMSFGFVAMVGCLGIIGMMIKNGIVLIDEIDRQLSLGVEPYKAVVDSTLSRLRPVMMASMTTVLGMAPLLFDPLFGSLAVTIMGGLTVGTLITLVFLPVLYSLFFKIKKA</sequence>
<feature type="transmembrane region" description="Helical" evidence="1">
    <location>
        <begin position="984"/>
        <end position="1003"/>
    </location>
</feature>
<dbReference type="EMBL" id="DVHI01000009">
    <property type="protein sequence ID" value="HIR61964.1"/>
    <property type="molecule type" value="Genomic_DNA"/>
</dbReference>
<dbReference type="Gene3D" id="3.30.70.1320">
    <property type="entry name" value="Multidrug efflux transporter AcrB pore domain like"/>
    <property type="match status" value="1"/>
</dbReference>
<dbReference type="GO" id="GO:0005886">
    <property type="term" value="C:plasma membrane"/>
    <property type="evidence" value="ECO:0007669"/>
    <property type="project" value="TreeGrafter"/>
</dbReference>
<dbReference type="PANTHER" id="PTHR32063">
    <property type="match status" value="1"/>
</dbReference>
<dbReference type="SUPFAM" id="SSF82714">
    <property type="entry name" value="Multidrug efflux transporter AcrB TolC docking domain, DN and DC subdomains"/>
    <property type="match status" value="1"/>
</dbReference>
<dbReference type="SUPFAM" id="SSF82866">
    <property type="entry name" value="Multidrug efflux transporter AcrB transmembrane domain"/>
    <property type="match status" value="2"/>
</dbReference>
<reference evidence="2" key="2">
    <citation type="journal article" date="2021" name="PeerJ">
        <title>Extensive microbial diversity within the chicken gut microbiome revealed by metagenomics and culture.</title>
        <authorList>
            <person name="Gilroy R."/>
            <person name="Ravi A."/>
            <person name="Getino M."/>
            <person name="Pursley I."/>
            <person name="Horton D.L."/>
            <person name="Alikhan N.F."/>
            <person name="Baker D."/>
            <person name="Gharbi K."/>
            <person name="Hall N."/>
            <person name="Watson M."/>
            <person name="Adriaenssens E.M."/>
            <person name="Foster-Nyarko E."/>
            <person name="Jarju S."/>
            <person name="Secka A."/>
            <person name="Antonio M."/>
            <person name="Oren A."/>
            <person name="Chaudhuri R.R."/>
            <person name="La Ragione R."/>
            <person name="Hildebrand F."/>
            <person name="Pallen M.J."/>
        </authorList>
    </citation>
    <scope>NUCLEOTIDE SEQUENCE</scope>
    <source>
        <strain evidence="2">ChiHjej13B12-12457</strain>
    </source>
</reference>
<feature type="transmembrane region" description="Helical" evidence="1">
    <location>
        <begin position="432"/>
        <end position="451"/>
    </location>
</feature>
<organism evidence="2 3">
    <name type="scientific">Candidatus Coprenecus avistercoris</name>
    <dbReference type="NCBI Taxonomy" id="2840730"/>
    <lineage>
        <taxon>Bacteria</taxon>
        <taxon>Pseudomonadati</taxon>
        <taxon>Bacteroidota</taxon>
        <taxon>Bacteroidia</taxon>
        <taxon>Bacteroidales</taxon>
        <taxon>Rikenellaceae</taxon>
        <taxon>Rikenellaceae incertae sedis</taxon>
        <taxon>Candidatus Coprenecus</taxon>
    </lineage>
</organism>
<evidence type="ECO:0000313" key="3">
    <source>
        <dbReference type="Proteomes" id="UP000886744"/>
    </source>
</evidence>
<dbReference type="AlphaFoldDB" id="A0A9D1DZE3"/>
<feature type="transmembrane region" description="Helical" evidence="1">
    <location>
        <begin position="912"/>
        <end position="932"/>
    </location>
</feature>
<evidence type="ECO:0000313" key="2">
    <source>
        <dbReference type="EMBL" id="HIR61964.1"/>
    </source>
</evidence>
<keyword evidence="1" id="KW-0812">Transmembrane</keyword>
<accession>A0A9D1DZE3</accession>
<reference evidence="2" key="1">
    <citation type="submission" date="2020-10" db="EMBL/GenBank/DDBJ databases">
        <authorList>
            <person name="Gilroy R."/>
        </authorList>
    </citation>
    <scope>NUCLEOTIDE SEQUENCE</scope>
    <source>
        <strain evidence="2">ChiHjej13B12-12457</strain>
    </source>
</reference>
<feature type="transmembrane region" description="Helical" evidence="1">
    <location>
        <begin position="463"/>
        <end position="484"/>
    </location>
</feature>
<feature type="transmembrane region" description="Helical" evidence="1">
    <location>
        <begin position="332"/>
        <end position="352"/>
    </location>
</feature>
<name>A0A9D1DZE3_9BACT</name>
<dbReference type="Gene3D" id="3.30.70.1430">
    <property type="entry name" value="Multidrug efflux transporter AcrB pore domain"/>
    <property type="match status" value="2"/>
</dbReference>
<feature type="transmembrane region" description="Helical" evidence="1">
    <location>
        <begin position="889"/>
        <end position="905"/>
    </location>
</feature>
<dbReference type="Gene3D" id="3.30.2090.10">
    <property type="entry name" value="Multidrug efflux transporter AcrB TolC docking domain, DN and DC subdomains"/>
    <property type="match status" value="2"/>
</dbReference>
<dbReference type="Gene3D" id="1.20.1640.10">
    <property type="entry name" value="Multidrug efflux transporter AcrB transmembrane domain"/>
    <property type="match status" value="2"/>
</dbReference>
<feature type="transmembrane region" description="Helical" evidence="1">
    <location>
        <begin position="1009"/>
        <end position="1036"/>
    </location>
</feature>
<dbReference type="GO" id="GO:0042910">
    <property type="term" value="F:xenobiotic transmembrane transporter activity"/>
    <property type="evidence" value="ECO:0007669"/>
    <property type="project" value="TreeGrafter"/>
</dbReference>
<feature type="transmembrane region" description="Helical" evidence="1">
    <location>
        <begin position="359"/>
        <end position="377"/>
    </location>
</feature>
<dbReference type="InterPro" id="IPR001036">
    <property type="entry name" value="Acrflvin-R"/>
</dbReference>
<feature type="transmembrane region" description="Helical" evidence="1">
    <location>
        <begin position="389"/>
        <end position="411"/>
    </location>
</feature>
<proteinExistence type="predicted"/>
<dbReference type="Pfam" id="PF00873">
    <property type="entry name" value="ACR_tran"/>
    <property type="match status" value="1"/>
</dbReference>
<evidence type="ECO:0000256" key="1">
    <source>
        <dbReference type="SAM" id="Phobius"/>
    </source>
</evidence>
<keyword evidence="1" id="KW-1133">Transmembrane helix</keyword>
<protein>
    <submittedName>
        <fullName evidence="2">Efflux RND transporter permease subunit</fullName>
    </submittedName>
</protein>
<comment type="caution">
    <text evidence="2">The sequence shown here is derived from an EMBL/GenBank/DDBJ whole genome shotgun (WGS) entry which is preliminary data.</text>
</comment>
<dbReference type="PANTHER" id="PTHR32063:SF18">
    <property type="entry name" value="CATION EFFLUX SYSTEM PROTEIN"/>
    <property type="match status" value="1"/>
</dbReference>
<dbReference type="InterPro" id="IPR027463">
    <property type="entry name" value="AcrB_DN_DC_subdom"/>
</dbReference>
<dbReference type="Proteomes" id="UP000886744">
    <property type="component" value="Unassembled WGS sequence"/>
</dbReference>
<feature type="transmembrane region" description="Helical" evidence="1">
    <location>
        <begin position="938"/>
        <end position="959"/>
    </location>
</feature>
<dbReference type="PRINTS" id="PR00702">
    <property type="entry name" value="ACRIFLAVINRP"/>
</dbReference>